<dbReference type="PANTHER" id="PTHR30093:SF47">
    <property type="entry name" value="TYPE IV PILUS NON-CORE MINOR PILIN PILE"/>
    <property type="match status" value="1"/>
</dbReference>
<dbReference type="PANTHER" id="PTHR30093">
    <property type="entry name" value="GENERAL SECRETION PATHWAY PROTEIN G"/>
    <property type="match status" value="1"/>
</dbReference>
<keyword evidence="1" id="KW-1133">Transmembrane helix</keyword>
<sequence>MKLSKIKVNTGFTLIELMIAIAIVGILASIALPSYQEHVRNTRRTDARDALSNAAQIMERQYTSTNTYTGGTIVKDVAFSSPSGYYSVTATELTTGTYTLVSTANAPQDKDVACKTMSINHTGTKTPAACW</sequence>
<dbReference type="AlphaFoldDB" id="Q0HRV1"/>
<dbReference type="InterPro" id="IPR031982">
    <property type="entry name" value="PilE-like"/>
</dbReference>
<dbReference type="Pfam" id="PF07963">
    <property type="entry name" value="N_methyl"/>
    <property type="match status" value="1"/>
</dbReference>
<name>Q0HRV1_SHESR</name>
<dbReference type="InterPro" id="IPR045584">
    <property type="entry name" value="Pilin-like"/>
</dbReference>
<evidence type="ECO:0000313" key="2">
    <source>
        <dbReference type="EMBL" id="ABI44154.1"/>
    </source>
</evidence>
<protein>
    <submittedName>
        <fullName evidence="2">Methylation site containing protein</fullName>
    </submittedName>
</protein>
<dbReference type="GO" id="GO:0043683">
    <property type="term" value="P:type IV pilus assembly"/>
    <property type="evidence" value="ECO:0007669"/>
    <property type="project" value="InterPro"/>
</dbReference>
<dbReference type="InterPro" id="IPR012902">
    <property type="entry name" value="N_methyl_site"/>
</dbReference>
<organism evidence="2">
    <name type="scientific">Shewanella sp. (strain MR-7)</name>
    <dbReference type="NCBI Taxonomy" id="60481"/>
    <lineage>
        <taxon>Bacteria</taxon>
        <taxon>Pseudomonadati</taxon>
        <taxon>Pseudomonadota</taxon>
        <taxon>Gammaproteobacteria</taxon>
        <taxon>Alteromonadales</taxon>
        <taxon>Shewanellaceae</taxon>
        <taxon>Shewanella</taxon>
    </lineage>
</organism>
<feature type="transmembrane region" description="Helical" evidence="1">
    <location>
        <begin position="12"/>
        <end position="35"/>
    </location>
</feature>
<evidence type="ECO:0000256" key="1">
    <source>
        <dbReference type="SAM" id="Phobius"/>
    </source>
</evidence>
<keyword evidence="1" id="KW-0472">Membrane</keyword>
<proteinExistence type="predicted"/>
<gene>
    <name evidence="2" type="ordered locus">Shewmr7_3170</name>
</gene>
<dbReference type="Gene3D" id="3.30.700.10">
    <property type="entry name" value="Glycoprotein, Type 4 Pilin"/>
    <property type="match status" value="1"/>
</dbReference>
<dbReference type="KEGG" id="shm:Shewmr7_3170"/>
<dbReference type="Pfam" id="PF16732">
    <property type="entry name" value="ComP_DUS"/>
    <property type="match status" value="1"/>
</dbReference>
<dbReference type="HOGENOM" id="CLU_091705_6_1_6"/>
<dbReference type="SUPFAM" id="SSF54523">
    <property type="entry name" value="Pili subunits"/>
    <property type="match status" value="1"/>
</dbReference>
<dbReference type="NCBIfam" id="TIGR02532">
    <property type="entry name" value="IV_pilin_GFxxxE"/>
    <property type="match status" value="1"/>
</dbReference>
<keyword evidence="1" id="KW-0812">Transmembrane</keyword>
<dbReference type="PROSITE" id="PS00409">
    <property type="entry name" value="PROKAR_NTER_METHYL"/>
    <property type="match status" value="1"/>
</dbReference>
<dbReference type="EMBL" id="CP000444">
    <property type="protein sequence ID" value="ABI44154.1"/>
    <property type="molecule type" value="Genomic_DNA"/>
</dbReference>
<reference evidence="2" key="1">
    <citation type="submission" date="2006-08" db="EMBL/GenBank/DDBJ databases">
        <title>Complete sequence of Chromosome1 of Shewanella sp. MR-7.</title>
        <authorList>
            <consortium name="US DOE Joint Genome Institute"/>
            <person name="Copeland A."/>
            <person name="Lucas S."/>
            <person name="Lapidus A."/>
            <person name="Barry K."/>
            <person name="Detter J.C."/>
            <person name="Glavina del Rio T."/>
            <person name="Hammon N."/>
            <person name="Israni S."/>
            <person name="Dalin E."/>
            <person name="Tice H."/>
            <person name="Pitluck S."/>
            <person name="Kiss H."/>
            <person name="Brettin T."/>
            <person name="Bruce D."/>
            <person name="Han C."/>
            <person name="Tapia R."/>
            <person name="Gilna P."/>
            <person name="Schmutz J."/>
            <person name="Larimer F."/>
            <person name="Land M."/>
            <person name="Hauser L."/>
            <person name="Kyrpides N."/>
            <person name="Mikhailova N."/>
            <person name="Nealson K."/>
            <person name="Konstantinidis K."/>
            <person name="Klappenbach J."/>
            <person name="Tiedje J."/>
            <person name="Richardson P."/>
        </authorList>
    </citation>
    <scope>NUCLEOTIDE SEQUENCE</scope>
    <source>
        <strain evidence="2">MR-7</strain>
    </source>
</reference>
<accession>Q0HRV1</accession>